<dbReference type="SUPFAM" id="SSF54171">
    <property type="entry name" value="DNA-binding domain"/>
    <property type="match status" value="1"/>
</dbReference>
<evidence type="ECO:0000256" key="9">
    <source>
        <dbReference type="SAM" id="MobiDB-lite"/>
    </source>
</evidence>
<dbReference type="PANTHER" id="PTHR12396:SF0">
    <property type="entry name" value="METHYL-CPG BINDING DOMAIN PROTEIN-LIKE, ISOFORM C"/>
    <property type="match status" value="1"/>
</dbReference>
<evidence type="ECO:0000256" key="8">
    <source>
        <dbReference type="ARBA" id="ARBA00023242"/>
    </source>
</evidence>
<dbReference type="EMBL" id="QPKB01000005">
    <property type="protein sequence ID" value="RWR84233.1"/>
    <property type="molecule type" value="Genomic_DNA"/>
</dbReference>
<feature type="region of interest" description="Disordered" evidence="9">
    <location>
        <begin position="285"/>
        <end position="350"/>
    </location>
</feature>
<keyword evidence="13" id="KW-1185">Reference proteome</keyword>
<evidence type="ECO:0000256" key="1">
    <source>
        <dbReference type="ARBA" id="ARBA00004123"/>
    </source>
</evidence>
<keyword evidence="8" id="KW-0539">Nucleus</keyword>
<keyword evidence="3" id="KW-0863">Zinc-finger</keyword>
<keyword evidence="7" id="KW-0804">Transcription</keyword>
<keyword evidence="5" id="KW-0805">Transcription regulation</keyword>
<dbReference type="GO" id="GO:0003677">
    <property type="term" value="F:DNA binding"/>
    <property type="evidence" value="ECO:0007669"/>
    <property type="project" value="UniProtKB-KW"/>
</dbReference>
<feature type="compositionally biased region" description="Polar residues" evidence="9">
    <location>
        <begin position="290"/>
        <end position="305"/>
    </location>
</feature>
<dbReference type="SMART" id="SM00391">
    <property type="entry name" value="MBD"/>
    <property type="match status" value="1"/>
</dbReference>
<reference evidence="12 13" key="1">
    <citation type="journal article" date="2019" name="Nat. Plants">
        <title>Stout camphor tree genome fills gaps in understanding of flowering plant genome evolution.</title>
        <authorList>
            <person name="Chaw S.M."/>
            <person name="Liu Y.C."/>
            <person name="Wu Y.W."/>
            <person name="Wang H.Y."/>
            <person name="Lin C.I."/>
            <person name="Wu C.S."/>
            <person name="Ke H.M."/>
            <person name="Chang L.Y."/>
            <person name="Hsu C.Y."/>
            <person name="Yang H.T."/>
            <person name="Sudianto E."/>
            <person name="Hsu M.H."/>
            <person name="Wu K.P."/>
            <person name="Wang L.N."/>
            <person name="Leebens-Mack J.H."/>
            <person name="Tsai I.J."/>
        </authorList>
    </citation>
    <scope>NUCLEOTIDE SEQUENCE [LARGE SCALE GENOMIC DNA]</scope>
    <source>
        <strain evidence="13">cv. Chaw 1501</strain>
        <tissue evidence="12">Young leaves</tissue>
    </source>
</reference>
<comment type="subcellular location">
    <subcellularLocation>
        <location evidence="1">Nucleus</location>
    </subcellularLocation>
</comment>
<evidence type="ECO:0000256" key="2">
    <source>
        <dbReference type="ARBA" id="ARBA00022723"/>
    </source>
</evidence>
<gene>
    <name evidence="12" type="ORF">CKAN_01302700</name>
</gene>
<evidence type="ECO:0000256" key="4">
    <source>
        <dbReference type="ARBA" id="ARBA00022833"/>
    </source>
</evidence>
<sequence>MQSQMHGTLPEMKKEYDAFGDSGSPPDMYKTSPDSSNNSLDGTSQEQTDVASSDENDEDVQSCANASNQIVVYKPDNSDTTQVLSVPDPAEYEPSLPQSAVSDPTTKVLPSIGAFTVQCAECFKWRLIPTKEKYEQIREYIMEEPFVCATAREWRPDISCDDPADISQDGSRLWAIDKPSISQPPPGWQRLLRIRGEGSTKFADVYYVAPSGKRLRSTVEVQKYLLEHPEFMRAGVTLSQFSFQVPKPLQDNYVRKRSYAKAMKQYDGSALEMPRLQEPAEVNPLAWAGPSQSTDSSIVTSQNGLSAPHSEAPVLDHLVSRPKKQATRRPSKQIFTGPECNQPKVKVEKP</sequence>
<feature type="compositionally biased region" description="Polar residues" evidence="9">
    <location>
        <begin position="32"/>
        <end position="51"/>
    </location>
</feature>
<organism evidence="12 13">
    <name type="scientific">Cinnamomum micranthum f. kanehirae</name>
    <dbReference type="NCBI Taxonomy" id="337451"/>
    <lineage>
        <taxon>Eukaryota</taxon>
        <taxon>Viridiplantae</taxon>
        <taxon>Streptophyta</taxon>
        <taxon>Embryophyta</taxon>
        <taxon>Tracheophyta</taxon>
        <taxon>Spermatophyta</taxon>
        <taxon>Magnoliopsida</taxon>
        <taxon>Magnoliidae</taxon>
        <taxon>Laurales</taxon>
        <taxon>Lauraceae</taxon>
        <taxon>Cinnamomum</taxon>
    </lineage>
</organism>
<evidence type="ECO:0000313" key="12">
    <source>
        <dbReference type="EMBL" id="RWR84233.1"/>
    </source>
</evidence>
<dbReference type="PROSITE" id="PS51050">
    <property type="entry name" value="ZF_CW"/>
    <property type="match status" value="1"/>
</dbReference>
<dbReference type="InterPro" id="IPR016177">
    <property type="entry name" value="DNA-bd_dom_sf"/>
</dbReference>
<dbReference type="Gene3D" id="3.30.40.100">
    <property type="match status" value="1"/>
</dbReference>
<dbReference type="Gene3D" id="3.30.890.10">
    <property type="entry name" value="Methyl-cpg-binding Protein 2, Chain A"/>
    <property type="match status" value="1"/>
</dbReference>
<evidence type="ECO:0000256" key="7">
    <source>
        <dbReference type="ARBA" id="ARBA00023163"/>
    </source>
</evidence>
<dbReference type="OrthoDB" id="10072024at2759"/>
<keyword evidence="6" id="KW-0238">DNA-binding</keyword>
<dbReference type="Pfam" id="PF01429">
    <property type="entry name" value="MBD"/>
    <property type="match status" value="1"/>
</dbReference>
<keyword evidence="4" id="KW-0862">Zinc</keyword>
<evidence type="ECO:0000256" key="5">
    <source>
        <dbReference type="ARBA" id="ARBA00023015"/>
    </source>
</evidence>
<dbReference type="InterPro" id="IPR001739">
    <property type="entry name" value="Methyl_CpG_DNA-bd"/>
</dbReference>
<feature type="domain" description="MBD" evidence="10">
    <location>
        <begin position="174"/>
        <end position="248"/>
    </location>
</feature>
<dbReference type="GO" id="GO:0000118">
    <property type="term" value="C:histone deacetylase complex"/>
    <property type="evidence" value="ECO:0007669"/>
    <property type="project" value="UniProtKB-ARBA"/>
</dbReference>
<accession>A0A443P0C0</accession>
<dbReference type="Pfam" id="PF07496">
    <property type="entry name" value="zf-CW"/>
    <property type="match status" value="1"/>
</dbReference>
<dbReference type="GO" id="GO:0008270">
    <property type="term" value="F:zinc ion binding"/>
    <property type="evidence" value="ECO:0007669"/>
    <property type="project" value="UniProtKB-KW"/>
</dbReference>
<evidence type="ECO:0000259" key="11">
    <source>
        <dbReference type="PROSITE" id="PS51050"/>
    </source>
</evidence>
<dbReference type="CDD" id="cd01396">
    <property type="entry name" value="MeCP2_MBD"/>
    <property type="match status" value="1"/>
</dbReference>
<evidence type="ECO:0000313" key="13">
    <source>
        <dbReference type="Proteomes" id="UP000283530"/>
    </source>
</evidence>
<dbReference type="PROSITE" id="PS50982">
    <property type="entry name" value="MBD"/>
    <property type="match status" value="1"/>
</dbReference>
<dbReference type="InterPro" id="IPR011124">
    <property type="entry name" value="Znf_CW"/>
</dbReference>
<comment type="caution">
    <text evidence="12">The sequence shown here is derived from an EMBL/GenBank/DDBJ whole genome shotgun (WGS) entry which is preliminary data.</text>
</comment>
<feature type="domain" description="CW-type" evidence="11">
    <location>
        <begin position="109"/>
        <end position="168"/>
    </location>
</feature>
<protein>
    <submittedName>
        <fullName evidence="12">Methyl-CpG DNA binding</fullName>
    </submittedName>
</protein>
<dbReference type="Proteomes" id="UP000283530">
    <property type="component" value="Unassembled WGS sequence"/>
</dbReference>
<feature type="region of interest" description="Disordered" evidence="9">
    <location>
        <begin position="1"/>
        <end position="103"/>
    </location>
</feature>
<keyword evidence="2" id="KW-0479">Metal-binding</keyword>
<evidence type="ECO:0000256" key="3">
    <source>
        <dbReference type="ARBA" id="ARBA00022771"/>
    </source>
</evidence>
<dbReference type="STRING" id="337451.A0A443P0C0"/>
<evidence type="ECO:0000256" key="6">
    <source>
        <dbReference type="ARBA" id="ARBA00023125"/>
    </source>
</evidence>
<dbReference type="FunFam" id="3.30.890.10:FF:000012">
    <property type="entry name" value="Methyl-CpG-binding domain-containing protein 1"/>
    <property type="match status" value="1"/>
</dbReference>
<dbReference type="PANTHER" id="PTHR12396">
    <property type="entry name" value="METHYL-CPG BINDING PROTEIN, MBD"/>
    <property type="match status" value="1"/>
</dbReference>
<proteinExistence type="predicted"/>
<feature type="compositionally biased region" description="Basic residues" evidence="9">
    <location>
        <begin position="320"/>
        <end position="331"/>
    </location>
</feature>
<evidence type="ECO:0000259" key="10">
    <source>
        <dbReference type="PROSITE" id="PS50982"/>
    </source>
</evidence>
<dbReference type="AlphaFoldDB" id="A0A443P0C0"/>
<name>A0A443P0C0_9MAGN</name>